<gene>
    <name evidence="3" type="ORF">DJ017_10590</name>
</gene>
<dbReference type="RefSeq" id="WP_111528694.1">
    <property type="nucleotide sequence ID" value="NZ_JBHRSG010000004.1"/>
</dbReference>
<proteinExistence type="predicted"/>
<sequence length="125" mass="12892">MRFVLALLAVIGLLASPAAAAAAQGMCHDHAMMSMAMTEMPGMTQAGVQKADPCCDPAKDASQSKHKSTDCAQACATMCGVMAALPSAPHAFVPQPGHDAPPVARLASLKPHEPGRLERPPRPIA</sequence>
<dbReference type="Proteomes" id="UP000249254">
    <property type="component" value="Unassembled WGS sequence"/>
</dbReference>
<evidence type="ECO:0008006" key="5">
    <source>
        <dbReference type="Google" id="ProtNLM"/>
    </source>
</evidence>
<evidence type="ECO:0000256" key="1">
    <source>
        <dbReference type="SAM" id="MobiDB-lite"/>
    </source>
</evidence>
<name>A0A328ANC0_9CAUL</name>
<reference evidence="4" key="1">
    <citation type="submission" date="2018-05" db="EMBL/GenBank/DDBJ databases">
        <authorList>
            <person name="Li X."/>
        </authorList>
    </citation>
    <scope>NUCLEOTIDE SEQUENCE [LARGE SCALE GENOMIC DNA]</scope>
    <source>
        <strain evidence="4">LX32</strain>
    </source>
</reference>
<feature type="signal peptide" evidence="2">
    <location>
        <begin position="1"/>
        <end position="20"/>
    </location>
</feature>
<accession>A0A328ANC0</accession>
<feature type="region of interest" description="Disordered" evidence="1">
    <location>
        <begin position="90"/>
        <end position="125"/>
    </location>
</feature>
<dbReference type="AlphaFoldDB" id="A0A328ANC0"/>
<dbReference type="EMBL" id="QFYQ01000001">
    <property type="protein sequence ID" value="RAK54944.1"/>
    <property type="molecule type" value="Genomic_DNA"/>
</dbReference>
<evidence type="ECO:0000313" key="4">
    <source>
        <dbReference type="Proteomes" id="UP000249254"/>
    </source>
</evidence>
<feature type="compositionally biased region" description="Basic and acidic residues" evidence="1">
    <location>
        <begin position="110"/>
        <end position="125"/>
    </location>
</feature>
<feature type="chain" id="PRO_5016326322" description="CopL family metal-binding regulatory protein" evidence="2">
    <location>
        <begin position="21"/>
        <end position="125"/>
    </location>
</feature>
<evidence type="ECO:0000256" key="2">
    <source>
        <dbReference type="SAM" id="SignalP"/>
    </source>
</evidence>
<comment type="caution">
    <text evidence="3">The sequence shown here is derived from an EMBL/GenBank/DDBJ whole genome shotgun (WGS) entry which is preliminary data.</text>
</comment>
<protein>
    <recommendedName>
        <fullName evidence="5">CopL family metal-binding regulatory protein</fullName>
    </recommendedName>
</protein>
<keyword evidence="4" id="KW-1185">Reference proteome</keyword>
<organism evidence="3 4">
    <name type="scientific">Phenylobacterium soli</name>
    <dbReference type="NCBI Taxonomy" id="2170551"/>
    <lineage>
        <taxon>Bacteria</taxon>
        <taxon>Pseudomonadati</taxon>
        <taxon>Pseudomonadota</taxon>
        <taxon>Alphaproteobacteria</taxon>
        <taxon>Caulobacterales</taxon>
        <taxon>Caulobacteraceae</taxon>
        <taxon>Phenylobacterium</taxon>
    </lineage>
</organism>
<evidence type="ECO:0000313" key="3">
    <source>
        <dbReference type="EMBL" id="RAK54944.1"/>
    </source>
</evidence>
<keyword evidence="2" id="KW-0732">Signal</keyword>